<evidence type="ECO:0000313" key="2">
    <source>
        <dbReference type="Proteomes" id="UP000789739"/>
    </source>
</evidence>
<proteinExistence type="predicted"/>
<reference evidence="1" key="1">
    <citation type="submission" date="2021-06" db="EMBL/GenBank/DDBJ databases">
        <authorList>
            <person name="Kallberg Y."/>
            <person name="Tangrot J."/>
            <person name="Rosling A."/>
        </authorList>
    </citation>
    <scope>NUCLEOTIDE SEQUENCE</scope>
    <source>
        <strain evidence="1">BR232B</strain>
    </source>
</reference>
<organism evidence="1 2">
    <name type="scientific">Paraglomus brasilianum</name>
    <dbReference type="NCBI Taxonomy" id="144538"/>
    <lineage>
        <taxon>Eukaryota</taxon>
        <taxon>Fungi</taxon>
        <taxon>Fungi incertae sedis</taxon>
        <taxon>Mucoromycota</taxon>
        <taxon>Glomeromycotina</taxon>
        <taxon>Glomeromycetes</taxon>
        <taxon>Paraglomerales</taxon>
        <taxon>Paraglomeraceae</taxon>
        <taxon>Paraglomus</taxon>
    </lineage>
</organism>
<feature type="non-terminal residue" evidence="1">
    <location>
        <position position="1"/>
    </location>
</feature>
<sequence length="52" mass="5723">RNSAIIHLRDRGLLPNYLPPSTAFTFLGDINSTPAITYRPPTLIIISVTARS</sequence>
<dbReference type="Proteomes" id="UP000789739">
    <property type="component" value="Unassembled WGS sequence"/>
</dbReference>
<name>A0A9N9DJN2_9GLOM</name>
<accession>A0A9N9DJN2</accession>
<gene>
    <name evidence="1" type="ORF">PBRASI_LOCUS9788</name>
</gene>
<keyword evidence="2" id="KW-1185">Reference proteome</keyword>
<protein>
    <submittedName>
        <fullName evidence="1">4908_t:CDS:1</fullName>
    </submittedName>
</protein>
<dbReference type="EMBL" id="CAJVPI010002336">
    <property type="protein sequence ID" value="CAG8641308.1"/>
    <property type="molecule type" value="Genomic_DNA"/>
</dbReference>
<dbReference type="AlphaFoldDB" id="A0A9N9DJN2"/>
<evidence type="ECO:0000313" key="1">
    <source>
        <dbReference type="EMBL" id="CAG8641308.1"/>
    </source>
</evidence>
<comment type="caution">
    <text evidence="1">The sequence shown here is derived from an EMBL/GenBank/DDBJ whole genome shotgun (WGS) entry which is preliminary data.</text>
</comment>